<evidence type="ECO:0000313" key="1">
    <source>
        <dbReference type="EMBL" id="KAK5289744.1"/>
    </source>
</evidence>
<proteinExistence type="predicted"/>
<dbReference type="EMBL" id="JAVRRA010000257">
    <property type="protein sequence ID" value="KAK5289744.1"/>
    <property type="molecule type" value="Genomic_DNA"/>
</dbReference>
<feature type="non-terminal residue" evidence="1">
    <location>
        <position position="1"/>
    </location>
</feature>
<dbReference type="Proteomes" id="UP001357485">
    <property type="component" value="Unassembled WGS sequence"/>
</dbReference>
<name>A0ABR0M7I9_9PEZI</name>
<comment type="caution">
    <text evidence="1">The sequence shown here is derived from an EMBL/GenBank/DDBJ whole genome shotgun (WGS) entry which is preliminary data.</text>
</comment>
<keyword evidence="2" id="KW-1185">Reference proteome</keyword>
<protein>
    <submittedName>
        <fullName evidence="1">Uncharacterized protein</fullName>
    </submittedName>
</protein>
<feature type="non-terminal residue" evidence="1">
    <location>
        <position position="191"/>
    </location>
</feature>
<sequence length="191" mass="22208">RRLSQLALVLRRQLWPRNHSRQHRHRRCHLAFLQHRLVRRCLCSGRRHSVRLDWQPSNHQRPLRNVDGLPARHRPYRLPDGAERFAGSQSGGDEEFYHGYGVARSCLGRCDSGRQAPVGQQRDQGAEHWWYTRRLCECCGNANINSFELHRSGCGPRCWLRTTDEEEGFPGPGKARVGGGIAIWRWEESRV</sequence>
<organism evidence="1 2">
    <name type="scientific">Cryomyces antarcticus</name>
    <dbReference type="NCBI Taxonomy" id="329879"/>
    <lineage>
        <taxon>Eukaryota</taxon>
        <taxon>Fungi</taxon>
        <taxon>Dikarya</taxon>
        <taxon>Ascomycota</taxon>
        <taxon>Pezizomycotina</taxon>
        <taxon>Dothideomycetes</taxon>
        <taxon>Dothideomycetes incertae sedis</taxon>
        <taxon>Cryomyces</taxon>
    </lineage>
</organism>
<gene>
    <name evidence="1" type="ORF">LTR16_002886</name>
</gene>
<evidence type="ECO:0000313" key="2">
    <source>
        <dbReference type="Proteomes" id="UP001357485"/>
    </source>
</evidence>
<accession>A0ABR0M7I9</accession>
<reference evidence="1 2" key="1">
    <citation type="submission" date="2023-08" db="EMBL/GenBank/DDBJ databases">
        <title>Black Yeasts Isolated from many extreme environments.</title>
        <authorList>
            <person name="Coleine C."/>
            <person name="Stajich J.E."/>
            <person name="Selbmann L."/>
        </authorList>
    </citation>
    <scope>NUCLEOTIDE SEQUENCE [LARGE SCALE GENOMIC DNA]</scope>
    <source>
        <strain evidence="1 2">CCFEE 536</strain>
    </source>
</reference>